<keyword evidence="8" id="KW-0804">Transcription</keyword>
<dbReference type="PANTHER" id="PTHR37461">
    <property type="entry name" value="ANTI-SIGMA-K FACTOR RSKA"/>
    <property type="match status" value="1"/>
</dbReference>
<dbReference type="AlphaFoldDB" id="A0A7M1SZ17"/>
<dbReference type="Proteomes" id="UP000593758">
    <property type="component" value="Chromosome"/>
</dbReference>
<feature type="domain" description="Putative zinc-finger" evidence="14">
    <location>
        <begin position="7"/>
        <end position="38"/>
    </location>
</feature>
<dbReference type="Pfam" id="PF13490">
    <property type="entry name" value="zf-HC2"/>
    <property type="match status" value="1"/>
</dbReference>
<name>A0A7M1SZ17_9MICO</name>
<evidence type="ECO:0000259" key="13">
    <source>
        <dbReference type="Pfam" id="PF10099"/>
    </source>
</evidence>
<dbReference type="InterPro" id="IPR041916">
    <property type="entry name" value="Anti_sigma_zinc_sf"/>
</dbReference>
<dbReference type="RefSeq" id="WP_193499463.1">
    <property type="nucleotide sequence ID" value="NZ_CP063169.1"/>
</dbReference>
<evidence type="ECO:0000256" key="4">
    <source>
        <dbReference type="ARBA" id="ARBA00022692"/>
    </source>
</evidence>
<evidence type="ECO:0000256" key="11">
    <source>
        <dbReference type="SAM" id="MobiDB-lite"/>
    </source>
</evidence>
<keyword evidence="3" id="KW-1003">Cell membrane</keyword>
<dbReference type="GO" id="GO:0016989">
    <property type="term" value="F:sigma factor antagonist activity"/>
    <property type="evidence" value="ECO:0007669"/>
    <property type="project" value="TreeGrafter"/>
</dbReference>
<evidence type="ECO:0000313" key="16">
    <source>
        <dbReference type="Proteomes" id="UP000593758"/>
    </source>
</evidence>
<evidence type="ECO:0000256" key="5">
    <source>
        <dbReference type="ARBA" id="ARBA00022989"/>
    </source>
</evidence>
<dbReference type="InterPro" id="IPR027383">
    <property type="entry name" value="Znf_put"/>
</dbReference>
<evidence type="ECO:0000256" key="2">
    <source>
        <dbReference type="ARBA" id="ARBA00004236"/>
    </source>
</evidence>
<evidence type="ECO:0000256" key="3">
    <source>
        <dbReference type="ARBA" id="ARBA00022475"/>
    </source>
</evidence>
<dbReference type="InterPro" id="IPR051474">
    <property type="entry name" value="Anti-sigma-K/W_factor"/>
</dbReference>
<evidence type="ECO:0000256" key="6">
    <source>
        <dbReference type="ARBA" id="ARBA00023015"/>
    </source>
</evidence>
<keyword evidence="16" id="KW-1185">Reference proteome</keyword>
<keyword evidence="4 12" id="KW-0812">Transmembrane</keyword>
<keyword evidence="7 12" id="KW-0472">Membrane</keyword>
<organism evidence="15 16">
    <name type="scientific">Ruania alkalisoli</name>
    <dbReference type="NCBI Taxonomy" id="2779775"/>
    <lineage>
        <taxon>Bacteria</taxon>
        <taxon>Bacillati</taxon>
        <taxon>Actinomycetota</taxon>
        <taxon>Actinomycetes</taxon>
        <taxon>Micrococcales</taxon>
        <taxon>Ruaniaceae</taxon>
        <taxon>Ruania</taxon>
    </lineage>
</organism>
<keyword evidence="6" id="KW-0805">Transcription regulation</keyword>
<evidence type="ECO:0000256" key="8">
    <source>
        <dbReference type="ARBA" id="ARBA00023163"/>
    </source>
</evidence>
<dbReference type="InterPro" id="IPR018764">
    <property type="entry name" value="RskA_C"/>
</dbReference>
<evidence type="ECO:0000256" key="9">
    <source>
        <dbReference type="ARBA" id="ARBA00029829"/>
    </source>
</evidence>
<feature type="region of interest" description="Disordered" evidence="11">
    <location>
        <begin position="84"/>
        <end position="110"/>
    </location>
</feature>
<protein>
    <recommendedName>
        <fullName evidence="10">Regulator of SigK</fullName>
    </recommendedName>
    <alternativeName>
        <fullName evidence="9">Sigma-K anti-sigma factor RskA</fullName>
    </alternativeName>
</protein>
<dbReference type="PANTHER" id="PTHR37461:SF1">
    <property type="entry name" value="ANTI-SIGMA-K FACTOR RSKA"/>
    <property type="match status" value="1"/>
</dbReference>
<evidence type="ECO:0000259" key="14">
    <source>
        <dbReference type="Pfam" id="PF13490"/>
    </source>
</evidence>
<evidence type="ECO:0000256" key="12">
    <source>
        <dbReference type="SAM" id="Phobius"/>
    </source>
</evidence>
<dbReference type="EMBL" id="CP063169">
    <property type="protein sequence ID" value="QOR72830.1"/>
    <property type="molecule type" value="Genomic_DNA"/>
</dbReference>
<feature type="transmembrane region" description="Helical" evidence="12">
    <location>
        <begin position="123"/>
        <end position="144"/>
    </location>
</feature>
<evidence type="ECO:0000256" key="10">
    <source>
        <dbReference type="ARBA" id="ARBA00030803"/>
    </source>
</evidence>
<feature type="domain" description="Anti-sigma K factor RskA C-terminal" evidence="13">
    <location>
        <begin position="127"/>
        <end position="270"/>
    </location>
</feature>
<evidence type="ECO:0000256" key="7">
    <source>
        <dbReference type="ARBA" id="ARBA00023136"/>
    </source>
</evidence>
<reference evidence="15 16" key="1">
    <citation type="submission" date="2020-10" db="EMBL/GenBank/DDBJ databases">
        <title>Haloactinobacterium sp. RN3S43, a bacterium isolated from saline soil.</title>
        <authorList>
            <person name="Sun J.-Q."/>
        </authorList>
    </citation>
    <scope>NUCLEOTIDE SEQUENCE [LARGE SCALE GENOMIC DNA]</scope>
    <source>
        <strain evidence="15 16">RN3S43</strain>
    </source>
</reference>
<dbReference type="GO" id="GO:0006417">
    <property type="term" value="P:regulation of translation"/>
    <property type="evidence" value="ECO:0007669"/>
    <property type="project" value="TreeGrafter"/>
</dbReference>
<sequence>MTDDASIHALTGAYVLDALDETERAAFEEHLADCAVCRDEVASLRGATERLAHISAVDPPPELREQILAGIERIRPLPPIAAEVAQPPEADPDIPRISESSPEGTDELAFRRRRRDRNGAARAWRLVAAVACLVAVVAVGWGVGARPDQEFPRQVAPIETSSDDARLLQILHASDLEVVTAGGAEGPEAALFVSRENGAAAVTFRGLPAIGQDQDFQAWTLVDGVPTSAGVMAAADGAATMIMDAAALSTDAMAVSVEPAGGSDQPTGEIVAQMPMP</sequence>
<keyword evidence="5 12" id="KW-1133">Transmembrane helix</keyword>
<evidence type="ECO:0000256" key="1">
    <source>
        <dbReference type="ARBA" id="ARBA00004167"/>
    </source>
</evidence>
<evidence type="ECO:0000313" key="15">
    <source>
        <dbReference type="EMBL" id="QOR72830.1"/>
    </source>
</evidence>
<dbReference type="Pfam" id="PF10099">
    <property type="entry name" value="RskA_C"/>
    <property type="match status" value="1"/>
</dbReference>
<accession>A0A7M1SZ17</accession>
<dbReference type="KEGG" id="halt:IM660_16060"/>
<dbReference type="GO" id="GO:0005886">
    <property type="term" value="C:plasma membrane"/>
    <property type="evidence" value="ECO:0007669"/>
    <property type="project" value="UniProtKB-SubCell"/>
</dbReference>
<dbReference type="Gene3D" id="1.10.10.1320">
    <property type="entry name" value="Anti-sigma factor, zinc-finger domain"/>
    <property type="match status" value="1"/>
</dbReference>
<gene>
    <name evidence="15" type="ORF">IM660_16060</name>
</gene>
<comment type="subcellular location">
    <subcellularLocation>
        <location evidence="2">Cell membrane</location>
    </subcellularLocation>
    <subcellularLocation>
        <location evidence="1">Membrane</location>
        <topology evidence="1">Single-pass membrane protein</topology>
    </subcellularLocation>
</comment>
<proteinExistence type="predicted"/>